<comment type="subcellular location">
    <subcellularLocation>
        <location evidence="1">Cell membrane</location>
        <topology evidence="1">Multi-pass membrane protein</topology>
    </subcellularLocation>
</comment>
<keyword evidence="4 7" id="KW-1133">Transmembrane helix</keyword>
<accession>A0A9C9JZZ9</accession>
<feature type="transmembrane region" description="Helical" evidence="7">
    <location>
        <begin position="382"/>
        <end position="403"/>
    </location>
</feature>
<evidence type="ECO:0000313" key="9">
    <source>
        <dbReference type="Proteomes" id="UP000885826"/>
    </source>
</evidence>
<evidence type="ECO:0000256" key="5">
    <source>
        <dbReference type="ARBA" id="ARBA00023136"/>
    </source>
</evidence>
<protein>
    <submittedName>
        <fullName evidence="8">YjgP/YjgQ family permease</fullName>
    </submittedName>
</protein>
<feature type="transmembrane region" description="Helical" evidence="7">
    <location>
        <begin position="350"/>
        <end position="370"/>
    </location>
</feature>
<organism evidence="8 9">
    <name type="scientific">candidate division WOR-3 bacterium</name>
    <dbReference type="NCBI Taxonomy" id="2052148"/>
    <lineage>
        <taxon>Bacteria</taxon>
        <taxon>Bacteria division WOR-3</taxon>
    </lineage>
</organism>
<dbReference type="PANTHER" id="PTHR33529:SF6">
    <property type="entry name" value="YJGP_YJGQ FAMILY PERMEASE"/>
    <property type="match status" value="1"/>
</dbReference>
<evidence type="ECO:0000256" key="7">
    <source>
        <dbReference type="SAM" id="Phobius"/>
    </source>
</evidence>
<comment type="caution">
    <text evidence="8">The sequence shown here is derived from an EMBL/GenBank/DDBJ whole genome shotgun (WGS) entry which is preliminary data.</text>
</comment>
<feature type="transmembrane region" description="Helical" evidence="7">
    <location>
        <begin position="325"/>
        <end position="344"/>
    </location>
</feature>
<evidence type="ECO:0000313" key="8">
    <source>
        <dbReference type="EMBL" id="HEC78430.1"/>
    </source>
</evidence>
<reference evidence="8" key="1">
    <citation type="journal article" date="2020" name="mSystems">
        <title>Genome- and Community-Level Interaction Insights into Carbon Utilization and Element Cycling Functions of Hydrothermarchaeota in Hydrothermal Sediment.</title>
        <authorList>
            <person name="Zhou Z."/>
            <person name="Liu Y."/>
            <person name="Xu W."/>
            <person name="Pan J."/>
            <person name="Luo Z.H."/>
            <person name="Li M."/>
        </authorList>
    </citation>
    <scope>NUCLEOTIDE SEQUENCE</scope>
    <source>
        <strain evidence="8">HyVt-388</strain>
    </source>
</reference>
<dbReference type="EMBL" id="DRIG01000051">
    <property type="protein sequence ID" value="HEC78430.1"/>
    <property type="molecule type" value="Genomic_DNA"/>
</dbReference>
<keyword evidence="6" id="KW-0175">Coiled coil</keyword>
<dbReference type="GO" id="GO:0015920">
    <property type="term" value="P:lipopolysaccharide transport"/>
    <property type="evidence" value="ECO:0007669"/>
    <property type="project" value="TreeGrafter"/>
</dbReference>
<evidence type="ECO:0000256" key="4">
    <source>
        <dbReference type="ARBA" id="ARBA00022989"/>
    </source>
</evidence>
<feature type="transmembrane region" description="Helical" evidence="7">
    <location>
        <begin position="17"/>
        <end position="41"/>
    </location>
</feature>
<keyword evidence="2" id="KW-1003">Cell membrane</keyword>
<evidence type="ECO:0000256" key="6">
    <source>
        <dbReference type="SAM" id="Coils"/>
    </source>
</evidence>
<dbReference type="AlphaFoldDB" id="A0A9C9JZZ9"/>
<evidence type="ECO:0000256" key="2">
    <source>
        <dbReference type="ARBA" id="ARBA00022475"/>
    </source>
</evidence>
<dbReference type="Pfam" id="PF03739">
    <property type="entry name" value="LptF_LptG"/>
    <property type="match status" value="1"/>
</dbReference>
<evidence type="ECO:0000256" key="3">
    <source>
        <dbReference type="ARBA" id="ARBA00022692"/>
    </source>
</evidence>
<feature type="transmembrane region" description="Helical" evidence="7">
    <location>
        <begin position="53"/>
        <end position="79"/>
    </location>
</feature>
<keyword evidence="5 7" id="KW-0472">Membrane</keyword>
<dbReference type="PANTHER" id="PTHR33529">
    <property type="entry name" value="SLR0882 PROTEIN-RELATED"/>
    <property type="match status" value="1"/>
</dbReference>
<feature type="coiled-coil region" evidence="6">
    <location>
        <begin position="253"/>
        <end position="280"/>
    </location>
</feature>
<name>A0A9C9JZZ9_UNCW3</name>
<feature type="transmembrane region" description="Helical" evidence="7">
    <location>
        <begin position="99"/>
        <end position="123"/>
    </location>
</feature>
<dbReference type="GO" id="GO:0043190">
    <property type="term" value="C:ATP-binding cassette (ABC) transporter complex"/>
    <property type="evidence" value="ECO:0007669"/>
    <property type="project" value="TreeGrafter"/>
</dbReference>
<proteinExistence type="predicted"/>
<dbReference type="Proteomes" id="UP000885826">
    <property type="component" value="Unassembled WGS sequence"/>
</dbReference>
<dbReference type="InterPro" id="IPR005495">
    <property type="entry name" value="LptG/LptF_permease"/>
</dbReference>
<evidence type="ECO:0000256" key="1">
    <source>
        <dbReference type="ARBA" id="ARBA00004651"/>
    </source>
</evidence>
<sequence length="415" mass="47935">MIRVIDRYFLKEFIPPFFFSSFALTFILLMDQLFRLIDLFVRKGLPFDIVGQILIYTVPLIFSYTAPMAILVAVVMTFGRFARDNEILALKTSGLTFFSIMRTPFIITTVFMILLILFNSYILPEANHRVRNLMLDVSRKRPAIRLPEGVFTNDFPGYTIYIGKKDERHSKLYDITIYDLKNGLMITAPNGELKDFEEEGILQFTLYDGELHQLIDNQKYQRTKFDKQTINMEIDTDLVRKERKYRNQNELNIGGLLAKIEQTKKEIEKLKMEIAEMGSTAISSFVNEDIPTFNTTSFKIKKKSNVVKGKTKKISRYLVELNKKFSLAVACILFVIIGAPIGYLFRKGGIGGILIGVLLFSLYYILVLAGEEFADRRGFSPFWAMWLPNIILLGSGIYLFMVAEFEKLPIKRFFK</sequence>
<keyword evidence="3 7" id="KW-0812">Transmembrane</keyword>
<gene>
    <name evidence="8" type="ORF">ENI34_04720</name>
</gene>